<evidence type="ECO:0000256" key="1">
    <source>
        <dbReference type="SAM" id="Phobius"/>
    </source>
</evidence>
<proteinExistence type="predicted"/>
<dbReference type="Proteomes" id="UP000419743">
    <property type="component" value="Unassembled WGS sequence"/>
</dbReference>
<dbReference type="GO" id="GO:0004175">
    <property type="term" value="F:endopeptidase activity"/>
    <property type="evidence" value="ECO:0007669"/>
    <property type="project" value="UniProtKB-ARBA"/>
</dbReference>
<keyword evidence="3" id="KW-0645">Protease</keyword>
<dbReference type="GO" id="GO:0006508">
    <property type="term" value="P:proteolysis"/>
    <property type="evidence" value="ECO:0007669"/>
    <property type="project" value="UniProtKB-KW"/>
</dbReference>
<protein>
    <submittedName>
        <fullName evidence="3">CAAX amino terminal protease self- immunity</fullName>
    </submittedName>
</protein>
<feature type="transmembrane region" description="Helical" evidence="1">
    <location>
        <begin position="163"/>
        <end position="181"/>
    </location>
</feature>
<feature type="transmembrane region" description="Helical" evidence="1">
    <location>
        <begin position="122"/>
        <end position="142"/>
    </location>
</feature>
<gene>
    <name evidence="3" type="ORF">HALOF300_00182</name>
</gene>
<dbReference type="RefSeq" id="WP_156738767.1">
    <property type="nucleotide sequence ID" value="NZ_CACRYJ010000004.1"/>
</dbReference>
<keyword evidence="1" id="KW-0472">Membrane</keyword>
<dbReference type="AlphaFoldDB" id="A0A7M4DDJ3"/>
<reference evidence="3 4" key="1">
    <citation type="submission" date="2019-11" db="EMBL/GenBank/DDBJ databases">
        <authorList>
            <person name="Criscuolo A."/>
        </authorList>
    </citation>
    <scope>NUCLEOTIDE SEQUENCE [LARGE SCALE GENOMIC DNA]</scope>
    <source>
        <strain evidence="3">CIP111667</strain>
    </source>
</reference>
<dbReference type="Pfam" id="PF02517">
    <property type="entry name" value="Rce1-like"/>
    <property type="match status" value="1"/>
</dbReference>
<keyword evidence="1" id="KW-0812">Transmembrane</keyword>
<keyword evidence="1" id="KW-1133">Transmembrane helix</keyword>
<evidence type="ECO:0000259" key="2">
    <source>
        <dbReference type="Pfam" id="PF02517"/>
    </source>
</evidence>
<feature type="transmembrane region" description="Helical" evidence="1">
    <location>
        <begin position="20"/>
        <end position="48"/>
    </location>
</feature>
<evidence type="ECO:0000313" key="3">
    <source>
        <dbReference type="EMBL" id="VZO34912.1"/>
    </source>
</evidence>
<keyword evidence="3" id="KW-0378">Hydrolase</keyword>
<accession>A0A7M4DDJ3</accession>
<dbReference type="EMBL" id="CACRYJ010000004">
    <property type="protein sequence ID" value="VZO34912.1"/>
    <property type="molecule type" value="Genomic_DNA"/>
</dbReference>
<dbReference type="GO" id="GO:0080120">
    <property type="term" value="P:CAAX-box protein maturation"/>
    <property type="evidence" value="ECO:0007669"/>
    <property type="project" value="UniProtKB-ARBA"/>
</dbReference>
<feature type="transmembrane region" description="Helical" evidence="1">
    <location>
        <begin position="60"/>
        <end position="86"/>
    </location>
</feature>
<feature type="transmembrane region" description="Helical" evidence="1">
    <location>
        <begin position="187"/>
        <end position="207"/>
    </location>
</feature>
<feature type="transmembrane region" description="Helical" evidence="1">
    <location>
        <begin position="246"/>
        <end position="268"/>
    </location>
</feature>
<evidence type="ECO:0000313" key="4">
    <source>
        <dbReference type="Proteomes" id="UP000419743"/>
    </source>
</evidence>
<keyword evidence="4" id="KW-1185">Reference proteome</keyword>
<feature type="transmembrane region" description="Helical" evidence="1">
    <location>
        <begin position="98"/>
        <end position="116"/>
    </location>
</feature>
<organism evidence="3 4">
    <name type="scientific">Occultella aeris</name>
    <dbReference type="NCBI Taxonomy" id="2761496"/>
    <lineage>
        <taxon>Bacteria</taxon>
        <taxon>Bacillati</taxon>
        <taxon>Actinomycetota</taxon>
        <taxon>Actinomycetes</taxon>
        <taxon>Micrococcales</taxon>
        <taxon>Ruaniaceae</taxon>
        <taxon>Occultella</taxon>
    </lineage>
</organism>
<name>A0A7M4DDJ3_9MICO</name>
<sequence>MTDLVAEDAWRAFWNKGGWWRALLVAAVYLLLYLGTSVVTSTVFAEFIDPEDVFGTAGSVFFAVALPILIGGLLLLAFAISLGWLGDLFGPQPIAGRRWMWIAVALVAIPIVLRLFGTDWAALSVGVVAATLFMGLCVGFAEELLTRGIAVTLLRRAGYGEKLVMVVSSALFALLHSANILEGQAPLTVLLTVVYAFGFGVMMYLVLRVTGSLVWPMLLHAATDPTTALATGGIDQATSAAGSAGLIGIAGVFNVIYPLFAIVAIVLVKGKVAPRPS</sequence>
<feature type="domain" description="CAAX prenyl protease 2/Lysostaphin resistance protein A-like" evidence="2">
    <location>
        <begin position="127"/>
        <end position="224"/>
    </location>
</feature>
<comment type="caution">
    <text evidence="3">The sequence shown here is derived from an EMBL/GenBank/DDBJ whole genome shotgun (WGS) entry which is preliminary data.</text>
</comment>
<dbReference type="InterPro" id="IPR003675">
    <property type="entry name" value="Rce1/LyrA-like_dom"/>
</dbReference>